<keyword evidence="6" id="KW-1185">Reference proteome</keyword>
<evidence type="ECO:0000256" key="1">
    <source>
        <dbReference type="ARBA" id="ARBA00022741"/>
    </source>
</evidence>
<dbReference type="Pfam" id="PF02682">
    <property type="entry name" value="CT_C_D"/>
    <property type="match status" value="1"/>
</dbReference>
<keyword evidence="3" id="KW-0067">ATP-binding</keyword>
<dbReference type="Gene3D" id="2.40.100.10">
    <property type="entry name" value="Cyclophilin-like"/>
    <property type="match status" value="1"/>
</dbReference>
<dbReference type="PANTHER" id="PTHR34698">
    <property type="entry name" value="5-OXOPROLINASE SUBUNIT B"/>
    <property type="match status" value="1"/>
</dbReference>
<evidence type="ECO:0000259" key="4">
    <source>
        <dbReference type="SMART" id="SM00796"/>
    </source>
</evidence>
<evidence type="ECO:0000256" key="3">
    <source>
        <dbReference type="ARBA" id="ARBA00022840"/>
    </source>
</evidence>
<dbReference type="RefSeq" id="WP_233698786.1">
    <property type="nucleotide sequence ID" value="NZ_JAJNBZ010000033.1"/>
</dbReference>
<reference evidence="5 6" key="1">
    <citation type="submission" date="2021-11" db="EMBL/GenBank/DDBJ databases">
        <title>Draft genome sequence of Paenibacillus profundus YoMME, a new Gram-positive bacteria with exoelectrogenic properties.</title>
        <authorList>
            <person name="Hubenova Y."/>
            <person name="Hubenova E."/>
            <person name="Manasiev Y."/>
            <person name="Peykov S."/>
            <person name="Mitov M."/>
        </authorList>
    </citation>
    <scope>NUCLEOTIDE SEQUENCE [LARGE SCALE GENOMIC DNA]</scope>
    <source>
        <strain evidence="5 6">YoMME</strain>
    </source>
</reference>
<dbReference type="InterPro" id="IPR010016">
    <property type="entry name" value="PxpB"/>
</dbReference>
<dbReference type="Proteomes" id="UP001199916">
    <property type="component" value="Unassembled WGS sequence"/>
</dbReference>
<dbReference type="SUPFAM" id="SSF50891">
    <property type="entry name" value="Cyclophilin-like"/>
    <property type="match status" value="1"/>
</dbReference>
<dbReference type="EMBL" id="JAJNBZ010000033">
    <property type="protein sequence ID" value="MCE5172708.1"/>
    <property type="molecule type" value="Genomic_DNA"/>
</dbReference>
<dbReference type="EC" id="3.5.2.9" evidence="5"/>
<dbReference type="InterPro" id="IPR003833">
    <property type="entry name" value="CT_C_D"/>
</dbReference>
<name>A0ABS8YLI1_9BACL</name>
<evidence type="ECO:0000313" key="6">
    <source>
        <dbReference type="Proteomes" id="UP001199916"/>
    </source>
</evidence>
<evidence type="ECO:0000313" key="5">
    <source>
        <dbReference type="EMBL" id="MCE5172708.1"/>
    </source>
</evidence>
<keyword evidence="1" id="KW-0547">Nucleotide-binding</keyword>
<dbReference type="SMART" id="SM00796">
    <property type="entry name" value="AHS1"/>
    <property type="match status" value="1"/>
</dbReference>
<protein>
    <submittedName>
        <fullName evidence="5">5-oxoprolinase subunit PxpB</fullName>
        <ecNumber evidence="5">3.5.2.9</ecNumber>
    </submittedName>
</protein>
<feature type="domain" description="Carboxyltransferase" evidence="4">
    <location>
        <begin position="12"/>
        <end position="232"/>
    </location>
</feature>
<sequence>MSGLYETDESDVLVLPLGDRAIVVDWGGSIHPDTHGKIRALCSQMERNPVPGIVEVVPAYTTVTVFYEPLKLRDPVTGDQWSRSGGKDDRSPFEIIKRIVSRMVMGLESVEAGSSRIVEIPVCYGGEFGPDLHDVAVHTGLSAEEVIKIHASQDYLVYMIGFAPGFPYLGGMPERIAVPRRSSPRPTIDPGSVGIGGKQTGVYPIATPGGWQLIGRTPLKLFRPDHAAPSLLQMGDIVRFRPIAPEQYAAWKEDDI</sequence>
<dbReference type="GO" id="GO:0017168">
    <property type="term" value="F:5-oxoprolinase (ATP-hydrolyzing) activity"/>
    <property type="evidence" value="ECO:0007669"/>
    <property type="project" value="UniProtKB-EC"/>
</dbReference>
<evidence type="ECO:0000256" key="2">
    <source>
        <dbReference type="ARBA" id="ARBA00022801"/>
    </source>
</evidence>
<gene>
    <name evidence="5" type="primary">pxpB</name>
    <name evidence="5" type="ORF">LQV63_25905</name>
</gene>
<comment type="caution">
    <text evidence="5">The sequence shown here is derived from an EMBL/GenBank/DDBJ whole genome shotgun (WGS) entry which is preliminary data.</text>
</comment>
<proteinExistence type="predicted"/>
<keyword evidence="2 5" id="KW-0378">Hydrolase</keyword>
<dbReference type="InterPro" id="IPR029000">
    <property type="entry name" value="Cyclophilin-like_dom_sf"/>
</dbReference>
<dbReference type="NCBIfam" id="TIGR00370">
    <property type="entry name" value="5-oxoprolinase subunit PxpB"/>
    <property type="match status" value="1"/>
</dbReference>
<dbReference type="PANTHER" id="PTHR34698:SF2">
    <property type="entry name" value="5-OXOPROLINASE SUBUNIT B"/>
    <property type="match status" value="1"/>
</dbReference>
<dbReference type="SUPFAM" id="SSF160467">
    <property type="entry name" value="PH0987 N-terminal domain-like"/>
    <property type="match status" value="1"/>
</dbReference>
<organism evidence="5 6">
    <name type="scientific">Paenibacillus profundus</name>
    <dbReference type="NCBI Taxonomy" id="1173085"/>
    <lineage>
        <taxon>Bacteria</taxon>
        <taxon>Bacillati</taxon>
        <taxon>Bacillota</taxon>
        <taxon>Bacilli</taxon>
        <taxon>Bacillales</taxon>
        <taxon>Paenibacillaceae</taxon>
        <taxon>Paenibacillus</taxon>
    </lineage>
</organism>
<accession>A0ABS8YLI1</accession>
<dbReference type="Gene3D" id="3.30.1360.40">
    <property type="match status" value="1"/>
</dbReference>